<comment type="caution">
    <text evidence="9">The sequence shown here is derived from an EMBL/GenBank/DDBJ whole genome shotgun (WGS) entry which is preliminary data.</text>
</comment>
<feature type="transmembrane region" description="Helical" evidence="8">
    <location>
        <begin position="288"/>
        <end position="311"/>
    </location>
</feature>
<keyword evidence="4" id="KW-1003">Cell membrane</keyword>
<feature type="transmembrane region" description="Helical" evidence="8">
    <location>
        <begin position="37"/>
        <end position="55"/>
    </location>
</feature>
<organism evidence="9 10">
    <name type="scientific">Fusibacter bizertensis</name>
    <dbReference type="NCBI Taxonomy" id="1488331"/>
    <lineage>
        <taxon>Bacteria</taxon>
        <taxon>Bacillati</taxon>
        <taxon>Bacillota</taxon>
        <taxon>Clostridia</taxon>
        <taxon>Eubacteriales</taxon>
        <taxon>Eubacteriales Family XII. Incertae Sedis</taxon>
        <taxon>Fusibacter</taxon>
    </lineage>
</organism>
<feature type="transmembrane region" description="Helical" evidence="8">
    <location>
        <begin position="317"/>
        <end position="348"/>
    </location>
</feature>
<evidence type="ECO:0000256" key="7">
    <source>
        <dbReference type="ARBA" id="ARBA00023136"/>
    </source>
</evidence>
<evidence type="ECO:0000256" key="4">
    <source>
        <dbReference type="ARBA" id="ARBA00022475"/>
    </source>
</evidence>
<feature type="transmembrane region" description="Helical" evidence="8">
    <location>
        <begin position="12"/>
        <end position="31"/>
    </location>
</feature>
<evidence type="ECO:0000256" key="1">
    <source>
        <dbReference type="ARBA" id="ARBA00004651"/>
    </source>
</evidence>
<accession>A0ABT6N814</accession>
<evidence type="ECO:0000256" key="6">
    <source>
        <dbReference type="ARBA" id="ARBA00022989"/>
    </source>
</evidence>
<dbReference type="EMBL" id="JARYZI010000001">
    <property type="protein sequence ID" value="MDH8676555.1"/>
    <property type="molecule type" value="Genomic_DNA"/>
</dbReference>
<keyword evidence="3" id="KW-0813">Transport</keyword>
<name>A0ABT6N814_9FIRM</name>
<evidence type="ECO:0000256" key="8">
    <source>
        <dbReference type="SAM" id="Phobius"/>
    </source>
</evidence>
<keyword evidence="10" id="KW-1185">Reference proteome</keyword>
<feature type="transmembrane region" description="Helical" evidence="8">
    <location>
        <begin position="163"/>
        <end position="182"/>
    </location>
</feature>
<dbReference type="PANTHER" id="PTHR21716">
    <property type="entry name" value="TRANSMEMBRANE PROTEIN"/>
    <property type="match status" value="1"/>
</dbReference>
<keyword evidence="5 8" id="KW-0812">Transmembrane</keyword>
<keyword evidence="7 8" id="KW-0472">Membrane</keyword>
<feature type="transmembrane region" description="Helical" evidence="8">
    <location>
        <begin position="263"/>
        <end position="281"/>
    </location>
</feature>
<proteinExistence type="inferred from homology"/>
<feature type="transmembrane region" description="Helical" evidence="8">
    <location>
        <begin position="67"/>
        <end position="89"/>
    </location>
</feature>
<dbReference type="RefSeq" id="WP_281092357.1">
    <property type="nucleotide sequence ID" value="NZ_JARYZI010000001.1"/>
</dbReference>
<evidence type="ECO:0000256" key="3">
    <source>
        <dbReference type="ARBA" id="ARBA00022448"/>
    </source>
</evidence>
<evidence type="ECO:0000313" key="10">
    <source>
        <dbReference type="Proteomes" id="UP001158045"/>
    </source>
</evidence>
<comment type="subcellular location">
    <subcellularLocation>
        <location evidence="1">Cell membrane</location>
        <topology evidence="1">Multi-pass membrane protein</topology>
    </subcellularLocation>
</comment>
<dbReference type="InterPro" id="IPR002549">
    <property type="entry name" value="AI-2E-like"/>
</dbReference>
<dbReference type="Proteomes" id="UP001158045">
    <property type="component" value="Unassembled WGS sequence"/>
</dbReference>
<protein>
    <submittedName>
        <fullName evidence="9">AI-2E family transporter</fullName>
    </submittedName>
</protein>
<reference evidence="9 10" key="1">
    <citation type="submission" date="2023-04" db="EMBL/GenBank/DDBJ databases">
        <title>Fusibacter bizertensis strain WBS, isolated from littoral bottom sediments of the Arctic seas - biochemical and genomic analysis.</title>
        <authorList>
            <person name="Brioukhanov A.L."/>
        </authorList>
    </citation>
    <scope>NUCLEOTIDE SEQUENCE [LARGE SCALE GENOMIC DNA]</scope>
    <source>
        <strain evidence="9 10">WBS</strain>
    </source>
</reference>
<sequence length="383" mass="42780">MNLRDIKITSFSKLIIVATVLILILTKTALWKYIAAALAPILMAFILAYIMDYVVRFLEKRVKLSRMISILITVVLFIALLTLLGFVIFPNIVEAVASLIKAIGAIDMTKAVDFSFLNQIDFNNIYLKQLQQTIVDTLTPMLQKLTNFTGTAVMIIVNQLQQITSGLISFLISFVIALYMLAEKNDLIARIKRLLYAYFNDKQVQWVFYISRMSDMIFKDFVIGKLIDSTIIGLLSYFIFVSFGFEYSVVIALIVGITNMIPYFGPFIGAIPAGIITLIANPTHPIDVVYILLLILIIQQLDGLVIGPFILGDSVGVSAFWIIVAVTIGGASFGILGMFLGVPVCVLIKTLIEEDIERKLAAKGYDGLEEQNLRFRKKHHKST</sequence>
<dbReference type="PANTHER" id="PTHR21716:SF53">
    <property type="entry name" value="PERMEASE PERM-RELATED"/>
    <property type="match status" value="1"/>
</dbReference>
<comment type="similarity">
    <text evidence="2">Belongs to the autoinducer-2 exporter (AI-2E) (TC 2.A.86) family.</text>
</comment>
<keyword evidence="6 8" id="KW-1133">Transmembrane helix</keyword>
<evidence type="ECO:0000313" key="9">
    <source>
        <dbReference type="EMBL" id="MDH8676555.1"/>
    </source>
</evidence>
<evidence type="ECO:0000256" key="5">
    <source>
        <dbReference type="ARBA" id="ARBA00022692"/>
    </source>
</evidence>
<gene>
    <name evidence="9" type="ORF">QE109_00280</name>
</gene>
<dbReference type="Pfam" id="PF01594">
    <property type="entry name" value="AI-2E_transport"/>
    <property type="match status" value="1"/>
</dbReference>
<evidence type="ECO:0000256" key="2">
    <source>
        <dbReference type="ARBA" id="ARBA00009773"/>
    </source>
</evidence>